<name>A0ABR2IQN4_9EUKA</name>
<evidence type="ECO:0000259" key="1">
    <source>
        <dbReference type="PROSITE" id="PS50011"/>
    </source>
</evidence>
<evidence type="ECO:0000313" key="2">
    <source>
        <dbReference type="EMBL" id="KAK8867216.1"/>
    </source>
</evidence>
<accession>A0ABR2IQN4</accession>
<dbReference type="EMBL" id="JAPFFF010000015">
    <property type="protein sequence ID" value="KAK8867216.1"/>
    <property type="molecule type" value="Genomic_DNA"/>
</dbReference>
<feature type="domain" description="Protein kinase" evidence="1">
    <location>
        <begin position="1"/>
        <end position="123"/>
    </location>
</feature>
<sequence length="145" mass="16669">MLNSGLARFNECLFGEETMNSISMTKCVGDAHFMSPEMMKEKEYDNKTDVFSFGIVLFYIFVGKLPEQTIKEKAQEKQIKLPDESPSISQICIDLISMCISFDPKERPSFDEILCFLRKNKFMLSSDVDPSIVEVRDNELESIKE</sequence>
<dbReference type="SUPFAM" id="SSF56112">
    <property type="entry name" value="Protein kinase-like (PK-like)"/>
    <property type="match status" value="1"/>
</dbReference>
<dbReference type="InterPro" id="IPR000719">
    <property type="entry name" value="Prot_kinase_dom"/>
</dbReference>
<dbReference type="InterPro" id="IPR045269">
    <property type="entry name" value="Atg1-like"/>
</dbReference>
<dbReference type="PROSITE" id="PS50011">
    <property type="entry name" value="PROTEIN_KINASE_DOM"/>
    <property type="match status" value="1"/>
</dbReference>
<dbReference type="Proteomes" id="UP001470230">
    <property type="component" value="Unassembled WGS sequence"/>
</dbReference>
<proteinExistence type="predicted"/>
<evidence type="ECO:0000313" key="3">
    <source>
        <dbReference type="Proteomes" id="UP001470230"/>
    </source>
</evidence>
<organism evidence="2 3">
    <name type="scientific">Tritrichomonas musculus</name>
    <dbReference type="NCBI Taxonomy" id="1915356"/>
    <lineage>
        <taxon>Eukaryota</taxon>
        <taxon>Metamonada</taxon>
        <taxon>Parabasalia</taxon>
        <taxon>Tritrichomonadida</taxon>
        <taxon>Tritrichomonadidae</taxon>
        <taxon>Tritrichomonas</taxon>
    </lineage>
</organism>
<dbReference type="Pfam" id="PF00069">
    <property type="entry name" value="Pkinase"/>
    <property type="match status" value="1"/>
</dbReference>
<dbReference type="InterPro" id="IPR011009">
    <property type="entry name" value="Kinase-like_dom_sf"/>
</dbReference>
<dbReference type="Gene3D" id="1.10.510.10">
    <property type="entry name" value="Transferase(Phosphotransferase) domain 1"/>
    <property type="match status" value="1"/>
</dbReference>
<comment type="caution">
    <text evidence="2">The sequence shown here is derived from an EMBL/GenBank/DDBJ whole genome shotgun (WGS) entry which is preliminary data.</text>
</comment>
<protein>
    <recommendedName>
        <fullName evidence="1">Protein kinase domain-containing protein</fullName>
    </recommendedName>
</protein>
<gene>
    <name evidence="2" type="ORF">M9Y10_010193</name>
</gene>
<dbReference type="PANTHER" id="PTHR24348">
    <property type="entry name" value="SERINE/THREONINE-PROTEIN KINASE UNC-51-RELATED"/>
    <property type="match status" value="1"/>
</dbReference>
<reference evidence="2 3" key="1">
    <citation type="submission" date="2024-04" db="EMBL/GenBank/DDBJ databases">
        <title>Tritrichomonas musculus Genome.</title>
        <authorList>
            <person name="Alves-Ferreira E."/>
            <person name="Grigg M."/>
            <person name="Lorenzi H."/>
            <person name="Galac M."/>
        </authorList>
    </citation>
    <scope>NUCLEOTIDE SEQUENCE [LARGE SCALE GENOMIC DNA]</scope>
    <source>
        <strain evidence="2 3">EAF2021</strain>
    </source>
</reference>
<keyword evidence="3" id="KW-1185">Reference proteome</keyword>